<organism evidence="1 2">
    <name type="scientific">Actinomadura rugatobispora</name>
    <dbReference type="NCBI Taxonomy" id="1994"/>
    <lineage>
        <taxon>Bacteria</taxon>
        <taxon>Bacillati</taxon>
        <taxon>Actinomycetota</taxon>
        <taxon>Actinomycetes</taxon>
        <taxon>Streptosporangiales</taxon>
        <taxon>Thermomonosporaceae</taxon>
        <taxon>Actinomadura</taxon>
    </lineage>
</organism>
<proteinExistence type="predicted"/>
<dbReference type="Proteomes" id="UP001596074">
    <property type="component" value="Unassembled WGS sequence"/>
</dbReference>
<reference evidence="2" key="1">
    <citation type="journal article" date="2019" name="Int. J. Syst. Evol. Microbiol.">
        <title>The Global Catalogue of Microorganisms (GCM) 10K type strain sequencing project: providing services to taxonomists for standard genome sequencing and annotation.</title>
        <authorList>
            <consortium name="The Broad Institute Genomics Platform"/>
            <consortium name="The Broad Institute Genome Sequencing Center for Infectious Disease"/>
            <person name="Wu L."/>
            <person name="Ma J."/>
        </authorList>
    </citation>
    <scope>NUCLEOTIDE SEQUENCE [LARGE SCALE GENOMIC DNA]</scope>
    <source>
        <strain evidence="2">KCTC 42087</strain>
    </source>
</reference>
<protein>
    <submittedName>
        <fullName evidence="1">Uncharacterized protein</fullName>
    </submittedName>
</protein>
<keyword evidence="2" id="KW-1185">Reference proteome</keyword>
<dbReference type="RefSeq" id="WP_378278846.1">
    <property type="nucleotide sequence ID" value="NZ_JBHSON010000001.1"/>
</dbReference>
<accession>A0ABW0ZQ94</accession>
<evidence type="ECO:0000313" key="1">
    <source>
        <dbReference type="EMBL" id="MFC5744039.1"/>
    </source>
</evidence>
<dbReference type="EMBL" id="JBHSON010000001">
    <property type="protein sequence ID" value="MFC5744039.1"/>
    <property type="molecule type" value="Genomic_DNA"/>
</dbReference>
<gene>
    <name evidence="1" type="ORF">ACFPZN_00270</name>
</gene>
<evidence type="ECO:0000313" key="2">
    <source>
        <dbReference type="Proteomes" id="UP001596074"/>
    </source>
</evidence>
<name>A0ABW0ZQ94_9ACTN</name>
<sequence length="267" mass="30020">MGLDAYVRCRCLQDGLTTEPPVPADLIVEDEDGYLDLSVPYEGNEELFHAFGEWQQYHACAHEDMEIVSVRVSNWYGYRLFQEALHGAGRERFPVLCTELPKANGGHMSPESARRALAELDRFTAAHLAAVTWLVDDETGERLIESIESYDGVFVLDGTTGRRAGVDPRGFFVRDVTAEPHREEFRAVRFTQEPVDAGHVRFRDLDSGTEAAVPLAGPVRADGQGRYPRRMRVDTVQARADDFTYILEPLRQVFRASVETGNPVSWC</sequence>
<comment type="caution">
    <text evidence="1">The sequence shown here is derived from an EMBL/GenBank/DDBJ whole genome shotgun (WGS) entry which is preliminary data.</text>
</comment>